<evidence type="ECO:0000313" key="3">
    <source>
        <dbReference type="Proteomes" id="UP001359485"/>
    </source>
</evidence>
<feature type="region of interest" description="Disordered" evidence="1">
    <location>
        <begin position="39"/>
        <end position="84"/>
    </location>
</feature>
<dbReference type="Proteomes" id="UP001359485">
    <property type="component" value="Unassembled WGS sequence"/>
</dbReference>
<reference evidence="2 3" key="1">
    <citation type="submission" date="2023-09" db="EMBL/GenBank/DDBJ databases">
        <title>Genomes of two closely related lineages of the louse Polyplax serrata with different host specificities.</title>
        <authorList>
            <person name="Martinu J."/>
            <person name="Tarabai H."/>
            <person name="Stefka J."/>
            <person name="Hypsa V."/>
        </authorList>
    </citation>
    <scope>NUCLEOTIDE SEQUENCE [LARGE SCALE GENOMIC DNA]</scope>
    <source>
        <strain evidence="2">98ZLc_SE</strain>
    </source>
</reference>
<dbReference type="EMBL" id="JAWJWF010000052">
    <property type="protein sequence ID" value="KAK6617287.1"/>
    <property type="molecule type" value="Genomic_DNA"/>
</dbReference>
<protein>
    <submittedName>
        <fullName evidence="2">Uncharacterized protein</fullName>
    </submittedName>
</protein>
<comment type="caution">
    <text evidence="2">The sequence shown here is derived from an EMBL/GenBank/DDBJ whole genome shotgun (WGS) entry which is preliminary data.</text>
</comment>
<evidence type="ECO:0000313" key="2">
    <source>
        <dbReference type="EMBL" id="KAK6617287.1"/>
    </source>
</evidence>
<feature type="compositionally biased region" description="Basic and acidic residues" evidence="1">
    <location>
        <begin position="39"/>
        <end position="68"/>
    </location>
</feature>
<feature type="compositionally biased region" description="Acidic residues" evidence="1">
    <location>
        <begin position="69"/>
        <end position="78"/>
    </location>
</feature>
<organism evidence="2 3">
    <name type="scientific">Polyplax serrata</name>
    <name type="common">Common mouse louse</name>
    <dbReference type="NCBI Taxonomy" id="468196"/>
    <lineage>
        <taxon>Eukaryota</taxon>
        <taxon>Metazoa</taxon>
        <taxon>Ecdysozoa</taxon>
        <taxon>Arthropoda</taxon>
        <taxon>Hexapoda</taxon>
        <taxon>Insecta</taxon>
        <taxon>Pterygota</taxon>
        <taxon>Neoptera</taxon>
        <taxon>Paraneoptera</taxon>
        <taxon>Psocodea</taxon>
        <taxon>Troctomorpha</taxon>
        <taxon>Phthiraptera</taxon>
        <taxon>Anoplura</taxon>
        <taxon>Polyplacidae</taxon>
        <taxon>Polyplax</taxon>
    </lineage>
</organism>
<gene>
    <name evidence="2" type="ORF">RUM44_005618</name>
</gene>
<proteinExistence type="predicted"/>
<name>A0ABR1AFG6_POLSC</name>
<sequence>MISMNSEITKKTGRIRYSTGFGRFGIHVDLKNWVGVPEKEEKNKKQNRVTERWNKAKEDQVRNKRRLDYDDDDDDDDASSTSGRRRTRFSAFIPFNCFRGRMDEKIRLGK</sequence>
<evidence type="ECO:0000256" key="1">
    <source>
        <dbReference type="SAM" id="MobiDB-lite"/>
    </source>
</evidence>
<accession>A0ABR1AFG6</accession>
<keyword evidence="3" id="KW-1185">Reference proteome</keyword>